<feature type="domain" description="Kazal-like" evidence="6">
    <location>
        <begin position="21"/>
        <end position="67"/>
    </location>
</feature>
<dbReference type="PRINTS" id="PR00290">
    <property type="entry name" value="KAZALINHBTR"/>
</dbReference>
<reference evidence="7" key="2">
    <citation type="submission" date="2025-08" db="UniProtKB">
        <authorList>
            <consortium name="Ensembl"/>
        </authorList>
    </citation>
    <scope>IDENTIFICATION</scope>
</reference>
<dbReference type="GO" id="GO:0005576">
    <property type="term" value="C:extracellular region"/>
    <property type="evidence" value="ECO:0007669"/>
    <property type="project" value="UniProtKB-SubCell"/>
</dbReference>
<evidence type="ECO:0000259" key="6">
    <source>
        <dbReference type="PROSITE" id="PS51465"/>
    </source>
</evidence>
<evidence type="ECO:0000256" key="5">
    <source>
        <dbReference type="ARBA" id="ARBA00023157"/>
    </source>
</evidence>
<dbReference type="Proteomes" id="UP000694548">
    <property type="component" value="Chromosome sgr01"/>
</dbReference>
<keyword evidence="3" id="KW-0646">Protease inhibitor</keyword>
<dbReference type="InterPro" id="IPR002350">
    <property type="entry name" value="Kazal_dom"/>
</dbReference>
<dbReference type="InterPro" id="IPR036058">
    <property type="entry name" value="Kazal_dom_sf"/>
</dbReference>
<reference evidence="7" key="1">
    <citation type="submission" date="2014-08" db="EMBL/GenBank/DDBJ databases">
        <authorList>
            <person name="Senf B."/>
            <person name="Petzold A."/>
            <person name="Downie B.R."/>
            <person name="Koch P."/>
            <person name="Platzer M."/>
        </authorList>
    </citation>
    <scope>NUCLEOTIDE SEQUENCE [LARGE SCALE GENOMIC DNA]</scope>
    <source>
        <strain evidence="7">GRZ</strain>
    </source>
</reference>
<evidence type="ECO:0000256" key="4">
    <source>
        <dbReference type="ARBA" id="ARBA00022900"/>
    </source>
</evidence>
<dbReference type="GO" id="GO:0004867">
    <property type="term" value="F:serine-type endopeptidase inhibitor activity"/>
    <property type="evidence" value="ECO:0007669"/>
    <property type="project" value="UniProtKB-KW"/>
</dbReference>
<protein>
    <recommendedName>
        <fullName evidence="6">Kazal-like domain-containing protein</fullName>
    </recommendedName>
</protein>
<accession>A0A8C6MB03</accession>
<keyword evidence="4" id="KW-0722">Serine protease inhibitor</keyword>
<sequence length="68" mass="7436">WTIDKASAALRRNSLTSCGCFQPDCGKYEGGVCTKQYDPVCGSDGNTYGTECVLCQENRYITQSCTHT</sequence>
<evidence type="ECO:0000313" key="8">
    <source>
        <dbReference type="Proteomes" id="UP000694548"/>
    </source>
</evidence>
<evidence type="ECO:0000256" key="2">
    <source>
        <dbReference type="ARBA" id="ARBA00022525"/>
    </source>
</evidence>
<dbReference type="InterPro" id="IPR051597">
    <property type="entry name" value="Bifunctional_prot_inhibitor"/>
</dbReference>
<dbReference type="InterPro" id="IPR001239">
    <property type="entry name" value="Prot_inh_Kazal-m"/>
</dbReference>
<evidence type="ECO:0000256" key="1">
    <source>
        <dbReference type="ARBA" id="ARBA00004613"/>
    </source>
</evidence>
<keyword evidence="5" id="KW-1015">Disulfide bond</keyword>
<keyword evidence="2" id="KW-0964">Secreted</keyword>
<dbReference type="PANTHER" id="PTHR47729:SF1">
    <property type="entry name" value="OVOMUCOID-LIKE-RELATED"/>
    <property type="match status" value="1"/>
</dbReference>
<proteinExistence type="predicted"/>
<evidence type="ECO:0000256" key="3">
    <source>
        <dbReference type="ARBA" id="ARBA00022690"/>
    </source>
</evidence>
<dbReference type="PROSITE" id="PS51465">
    <property type="entry name" value="KAZAL_2"/>
    <property type="match status" value="1"/>
</dbReference>
<dbReference type="PANTHER" id="PTHR47729">
    <property type="entry name" value="SERINE PEPTIDASE INHIBITOR, KAZAL TYPE 2, TANDEM DUPLICATE 1-RELATED"/>
    <property type="match status" value="1"/>
</dbReference>
<dbReference type="GeneTree" id="ENSGT01030000234957"/>
<dbReference type="SUPFAM" id="SSF100895">
    <property type="entry name" value="Kazal-type serine protease inhibitors"/>
    <property type="match status" value="1"/>
</dbReference>
<dbReference type="AlphaFoldDB" id="A0A8C6MB03"/>
<dbReference type="Ensembl" id="ENSNFUT00015030926.1">
    <property type="protein sequence ID" value="ENSNFUP00015029606.1"/>
    <property type="gene ID" value="ENSNFUG00015014400.1"/>
</dbReference>
<keyword evidence="8" id="KW-1185">Reference proteome</keyword>
<dbReference type="Pfam" id="PF00050">
    <property type="entry name" value="Kazal_1"/>
    <property type="match status" value="1"/>
</dbReference>
<organism evidence="7 8">
    <name type="scientific">Nothobranchius furzeri</name>
    <name type="common">Turquoise killifish</name>
    <dbReference type="NCBI Taxonomy" id="105023"/>
    <lineage>
        <taxon>Eukaryota</taxon>
        <taxon>Metazoa</taxon>
        <taxon>Chordata</taxon>
        <taxon>Craniata</taxon>
        <taxon>Vertebrata</taxon>
        <taxon>Euteleostomi</taxon>
        <taxon>Actinopterygii</taxon>
        <taxon>Neopterygii</taxon>
        <taxon>Teleostei</taxon>
        <taxon>Neoteleostei</taxon>
        <taxon>Acanthomorphata</taxon>
        <taxon>Ovalentaria</taxon>
        <taxon>Atherinomorphae</taxon>
        <taxon>Cyprinodontiformes</taxon>
        <taxon>Nothobranchiidae</taxon>
        <taxon>Nothobranchius</taxon>
    </lineage>
</organism>
<dbReference type="SMART" id="SM00280">
    <property type="entry name" value="KAZAL"/>
    <property type="match status" value="1"/>
</dbReference>
<comment type="subcellular location">
    <subcellularLocation>
        <location evidence="1">Secreted</location>
    </subcellularLocation>
</comment>
<reference evidence="7" key="3">
    <citation type="submission" date="2025-09" db="UniProtKB">
        <authorList>
            <consortium name="Ensembl"/>
        </authorList>
    </citation>
    <scope>IDENTIFICATION</scope>
</reference>
<name>A0A8C6MB03_NOTFU</name>
<dbReference type="Gene3D" id="3.30.60.30">
    <property type="match status" value="1"/>
</dbReference>
<dbReference type="PROSITE" id="PS00282">
    <property type="entry name" value="KAZAL_1"/>
    <property type="match status" value="1"/>
</dbReference>
<evidence type="ECO:0000313" key="7">
    <source>
        <dbReference type="Ensembl" id="ENSNFUP00015029606.1"/>
    </source>
</evidence>